<feature type="region of interest" description="Disordered" evidence="7">
    <location>
        <begin position="824"/>
        <end position="917"/>
    </location>
</feature>
<evidence type="ECO:0000259" key="8">
    <source>
        <dbReference type="PROSITE" id="PS50013"/>
    </source>
</evidence>
<dbReference type="CDD" id="cd18793">
    <property type="entry name" value="SF2_C_SNF"/>
    <property type="match status" value="1"/>
</dbReference>
<comment type="subcellular location">
    <subcellularLocation>
        <location evidence="1">Nucleus</location>
    </subcellularLocation>
</comment>
<dbReference type="SMART" id="SM00490">
    <property type="entry name" value="HELICc"/>
    <property type="match status" value="1"/>
</dbReference>
<evidence type="ECO:0000256" key="6">
    <source>
        <dbReference type="ARBA" id="ARBA00023242"/>
    </source>
</evidence>
<proteinExistence type="predicted"/>
<evidence type="ECO:0000256" key="5">
    <source>
        <dbReference type="ARBA" id="ARBA00022840"/>
    </source>
</evidence>
<dbReference type="SUPFAM" id="SSF54160">
    <property type="entry name" value="Chromo domain-like"/>
    <property type="match status" value="2"/>
</dbReference>
<dbReference type="EMBL" id="KI517384">
    <property type="protein sequence ID" value="ESQ53991.1"/>
    <property type="molecule type" value="Genomic_DNA"/>
</dbReference>
<evidence type="ECO:0000256" key="2">
    <source>
        <dbReference type="ARBA" id="ARBA00022737"/>
    </source>
</evidence>
<keyword evidence="4" id="KW-0378">Hydrolase</keyword>
<dbReference type="SMART" id="SM01147">
    <property type="entry name" value="DUF1087"/>
    <property type="match status" value="1"/>
</dbReference>
<dbReference type="InterPro" id="IPR027417">
    <property type="entry name" value="P-loop_NTPase"/>
</dbReference>
<feature type="domain" description="Chromo" evidence="8">
    <location>
        <begin position="55"/>
        <end position="137"/>
    </location>
</feature>
<dbReference type="CDD" id="cd18660">
    <property type="entry name" value="CD1_tandem"/>
    <property type="match status" value="1"/>
</dbReference>
<dbReference type="GO" id="GO:0005524">
    <property type="term" value="F:ATP binding"/>
    <property type="evidence" value="ECO:0007669"/>
    <property type="project" value="UniProtKB-KW"/>
</dbReference>
<dbReference type="OMA" id="PTDHNEA"/>
<accession>V4P3L5</accession>
<dbReference type="InterPro" id="IPR049730">
    <property type="entry name" value="SNF2/RAD54-like_C"/>
</dbReference>
<sequence length="1248" mass="144584">MASFVDRLRARPDRTPVYTFNDSDSDTEDDFVSKKDLIIEQVEEVAEREPVSSLIRMEKILNCEMCSTASNDLDSNNLVQTPVFIKQYLLKWKGLSYLHCSWVPEKEFEKAYKSIPRLKTRVKKFHLKMESMNYKGEDFVAIPPEWTIVDRIISCRGEDDKKEYLVKFKELPYDECYWESESDISAFQNEIQRFKDINSGHQKRNFEYDQKDHKDFIHFDHTPEFLTGGLLHQYQLEGLNFLRFSWSKRTHVILADEMGLGKTVQSIAFLASLFEENLAPYLVVAPLSTLRNWEKEFATWAPHMNVVMYGGTSQARAVIREHEFYFPKGMSGGSWESKQDRIKFDVILTSYEMINMDTADLKPIKWKCMIVDEGHRLKNKDSKLFSSLKQYTSEHRVLLTGTPLQNNLDELFVLMHFLDANKFDSLEEFQEQFQHINQEEQISRLHKMLAPHLLRRLKKDVLKGIPPKKELILRTDLSSKQREIYKAIITRNYKILAKSGGAKVSNVLMELRKVCLHPYMFEGVLPEFKDAHEAFKHFLESSGKFQLLDKMLVRLKEQGHRVLIYTQFQHMLNLLEDYCFYKKWYCERIDGKVGGAERQKRIDRFNAENSNRFCFLLSTRAGGLGINLATADTVFIYDSDWNPHADLQAMARAHRLGQTNKVMIYRLINRGTVEEKIVQVSKKKMLLEHLVVGKMQSQKLSQEELDDIIRYGSKELFSEENEEAGNFGKIHYDDAAIEKLLDRDLLDAEDVSLDDEKENGFLKGFKVANFEYIDENEAPALEEAQAIENKSSGGKSDRANYWEDLLKDKFKVQQAEDLKALGKRTRSSKKYTEEDEIAGLEESSDDEAADPTDHNEAADPTDHNEAADPTDYNEAADPTDHNEAADPTDHNEAARQGNQVAKRPYYTRRTRDNSEPIPLIEGEGKYLRVLGFSEMQRKTFLKTVMRYGFGDYDWKQFVHPLKQKTYDEIKDYGILFMKHLAEDDSEETSLTFSVKLLTQLMISADGVPKEGLKREDVLVRISLLMLVEEKSLPLELEESTFPYRSLVDYSLLLKFLEDNPEKPVFPDHIVQRFGGLRGQRSWKQEHDKLLLRAVSKHGFGKWLTILDDNELGIEEFICKELKFPYMITADEQADLPESSNASRDGGKINPMLKHRDTQRRFGDFLRRRFQVLETAMNYEYALEYHGLQNGPSPILQNDEQVEATETEVMDTAGASVNDDVEMKDSEEKAAEDVDVNMEDAETNVTVLD</sequence>
<dbReference type="InterPro" id="IPR009462">
    <property type="entry name" value="CHD_II_SANT-like"/>
</dbReference>
<dbReference type="InterPro" id="IPR000330">
    <property type="entry name" value="SNF2_N"/>
</dbReference>
<dbReference type="Gene3D" id="2.40.50.40">
    <property type="match status" value="2"/>
</dbReference>
<evidence type="ECO:0000313" key="11">
    <source>
        <dbReference type="EMBL" id="ESQ53991.1"/>
    </source>
</evidence>
<dbReference type="Pfam" id="PF06461">
    <property type="entry name" value="CHDII_SANT-like"/>
    <property type="match status" value="1"/>
</dbReference>
<dbReference type="GO" id="GO:0000785">
    <property type="term" value="C:chromatin"/>
    <property type="evidence" value="ECO:0007669"/>
    <property type="project" value="TreeGrafter"/>
</dbReference>
<keyword evidence="2" id="KW-0677">Repeat</keyword>
<dbReference type="InterPro" id="IPR023780">
    <property type="entry name" value="Chromo_domain"/>
</dbReference>
<dbReference type="GO" id="GO:0016887">
    <property type="term" value="F:ATP hydrolysis activity"/>
    <property type="evidence" value="ECO:0007669"/>
    <property type="project" value="TreeGrafter"/>
</dbReference>
<dbReference type="InterPro" id="IPR016197">
    <property type="entry name" value="Chromo-like_dom_sf"/>
</dbReference>
<evidence type="ECO:0000259" key="10">
    <source>
        <dbReference type="PROSITE" id="PS51194"/>
    </source>
</evidence>
<evidence type="ECO:0000256" key="1">
    <source>
        <dbReference type="ARBA" id="ARBA00004123"/>
    </source>
</evidence>
<dbReference type="Proteomes" id="UP000030689">
    <property type="component" value="Unassembled WGS sequence"/>
</dbReference>
<dbReference type="GO" id="GO:0003677">
    <property type="term" value="F:DNA binding"/>
    <property type="evidence" value="ECO:0007669"/>
    <property type="project" value="InterPro"/>
</dbReference>
<feature type="domain" description="Helicase ATP-binding" evidence="9">
    <location>
        <begin position="243"/>
        <end position="421"/>
    </location>
</feature>
<keyword evidence="6" id="KW-0539">Nucleus</keyword>
<dbReference type="Pfam" id="PF00385">
    <property type="entry name" value="Chromo"/>
    <property type="match status" value="2"/>
</dbReference>
<dbReference type="SMART" id="SM00298">
    <property type="entry name" value="CHROMO"/>
    <property type="match status" value="2"/>
</dbReference>
<dbReference type="GO" id="GO:0003682">
    <property type="term" value="F:chromatin binding"/>
    <property type="evidence" value="ECO:0007669"/>
    <property type="project" value="TreeGrafter"/>
</dbReference>
<dbReference type="PANTHER" id="PTHR45623">
    <property type="entry name" value="CHROMODOMAIN-HELICASE-DNA-BINDING PROTEIN 3-RELATED-RELATED"/>
    <property type="match status" value="1"/>
</dbReference>
<feature type="compositionally biased region" description="Basic and acidic residues" evidence="7">
    <location>
        <begin position="851"/>
        <end position="866"/>
    </location>
</feature>
<dbReference type="PROSITE" id="PS50013">
    <property type="entry name" value="CHROMO_2"/>
    <property type="match status" value="2"/>
</dbReference>
<dbReference type="InterPro" id="IPR014001">
    <property type="entry name" value="Helicase_ATP-bd"/>
</dbReference>
<protein>
    <recommendedName>
        <fullName evidence="13">CHD3-type chromatin-remodeling factor PICKLE</fullName>
    </recommendedName>
</protein>
<dbReference type="eggNOG" id="KOG0383">
    <property type="taxonomic scope" value="Eukaryota"/>
</dbReference>
<keyword evidence="3" id="KW-0547">Nucleotide-binding</keyword>
<evidence type="ECO:0000256" key="4">
    <source>
        <dbReference type="ARBA" id="ARBA00022801"/>
    </source>
</evidence>
<name>V4P3L5_EUTSA</name>
<dbReference type="Pfam" id="PF06465">
    <property type="entry name" value="DUF1087"/>
    <property type="match status" value="1"/>
</dbReference>
<dbReference type="GO" id="GO:0005634">
    <property type="term" value="C:nucleus"/>
    <property type="evidence" value="ECO:0007669"/>
    <property type="project" value="UniProtKB-SubCell"/>
</dbReference>
<dbReference type="Pfam" id="PF00271">
    <property type="entry name" value="Helicase_C"/>
    <property type="match status" value="1"/>
</dbReference>
<dbReference type="PROSITE" id="PS51192">
    <property type="entry name" value="HELICASE_ATP_BIND_1"/>
    <property type="match status" value="1"/>
</dbReference>
<dbReference type="Pfam" id="PF00176">
    <property type="entry name" value="SNF2-rel_dom"/>
    <property type="match status" value="1"/>
</dbReference>
<evidence type="ECO:0000259" key="9">
    <source>
        <dbReference type="PROSITE" id="PS51192"/>
    </source>
</evidence>
<dbReference type="SMART" id="SM00487">
    <property type="entry name" value="DEXDc"/>
    <property type="match status" value="1"/>
</dbReference>
<dbReference type="GO" id="GO:0140658">
    <property type="term" value="F:ATP-dependent chromatin remodeler activity"/>
    <property type="evidence" value="ECO:0007669"/>
    <property type="project" value="TreeGrafter"/>
</dbReference>
<dbReference type="Gramene" id="ESQ53991">
    <property type="protein sequence ID" value="ESQ53991"/>
    <property type="gene ID" value="EUTSA_v10027006mg"/>
</dbReference>
<dbReference type="InterPro" id="IPR001650">
    <property type="entry name" value="Helicase_C-like"/>
</dbReference>
<dbReference type="InterPro" id="IPR000953">
    <property type="entry name" value="Chromo/chromo_shadow_dom"/>
</dbReference>
<dbReference type="PANTHER" id="PTHR45623:SF17">
    <property type="entry name" value="CHROMODOMAIN-HELICASE-DNA-BINDING PROTEIN 3-RELATED"/>
    <property type="match status" value="1"/>
</dbReference>
<evidence type="ECO:0000256" key="7">
    <source>
        <dbReference type="SAM" id="MobiDB-lite"/>
    </source>
</evidence>
<feature type="compositionally biased region" description="Basic and acidic residues" evidence="7">
    <location>
        <begin position="878"/>
        <end position="893"/>
    </location>
</feature>
<keyword evidence="12" id="KW-1185">Reference proteome</keyword>
<dbReference type="STRING" id="72664.V4P3L5"/>
<keyword evidence="5" id="KW-0067">ATP-binding</keyword>
<dbReference type="SUPFAM" id="SSF52540">
    <property type="entry name" value="P-loop containing nucleoside triphosphate hydrolases"/>
    <property type="match status" value="2"/>
</dbReference>
<feature type="compositionally biased region" description="Acidic residues" evidence="7">
    <location>
        <begin position="833"/>
        <end position="850"/>
    </location>
</feature>
<feature type="domain" description="Chromo" evidence="8">
    <location>
        <begin position="147"/>
        <end position="194"/>
    </location>
</feature>
<evidence type="ECO:0000256" key="3">
    <source>
        <dbReference type="ARBA" id="ARBA00022741"/>
    </source>
</evidence>
<reference evidence="11 12" key="1">
    <citation type="journal article" date="2013" name="Front. Plant Sci.">
        <title>The Reference Genome of the Halophytic Plant Eutrema salsugineum.</title>
        <authorList>
            <person name="Yang R."/>
            <person name="Jarvis D.E."/>
            <person name="Chen H."/>
            <person name="Beilstein M.A."/>
            <person name="Grimwood J."/>
            <person name="Jenkins J."/>
            <person name="Shu S."/>
            <person name="Prochnik S."/>
            <person name="Xin M."/>
            <person name="Ma C."/>
            <person name="Schmutz J."/>
            <person name="Wing R.A."/>
            <person name="Mitchell-Olds T."/>
            <person name="Schumaker K.S."/>
            <person name="Wang X."/>
        </authorList>
    </citation>
    <scope>NUCLEOTIDE SEQUENCE [LARGE SCALE GENOMIC DNA]</scope>
</reference>
<dbReference type="Gene3D" id="1.10.10.60">
    <property type="entry name" value="Homeodomain-like"/>
    <property type="match status" value="1"/>
</dbReference>
<dbReference type="PROSITE" id="PS51194">
    <property type="entry name" value="HELICASE_CTER"/>
    <property type="match status" value="1"/>
</dbReference>
<evidence type="ECO:0000313" key="12">
    <source>
        <dbReference type="Proteomes" id="UP000030689"/>
    </source>
</evidence>
<dbReference type="Gene3D" id="3.40.50.300">
    <property type="entry name" value="P-loop containing nucleotide triphosphate hydrolases"/>
    <property type="match status" value="1"/>
</dbReference>
<dbReference type="CDD" id="cd18659">
    <property type="entry name" value="CD2_tandem"/>
    <property type="match status" value="1"/>
</dbReference>
<gene>
    <name evidence="11" type="ORF">EUTSA_v10027006mg</name>
</gene>
<evidence type="ECO:0008006" key="13">
    <source>
        <dbReference type="Google" id="ProtNLM"/>
    </source>
</evidence>
<dbReference type="AlphaFoldDB" id="V4P3L5"/>
<dbReference type="GO" id="GO:0042393">
    <property type="term" value="F:histone binding"/>
    <property type="evidence" value="ECO:0007669"/>
    <property type="project" value="TreeGrafter"/>
</dbReference>
<organism evidence="11 12">
    <name type="scientific">Eutrema salsugineum</name>
    <name type="common">Saltwater cress</name>
    <name type="synonym">Sisymbrium salsugineum</name>
    <dbReference type="NCBI Taxonomy" id="72664"/>
    <lineage>
        <taxon>Eukaryota</taxon>
        <taxon>Viridiplantae</taxon>
        <taxon>Streptophyta</taxon>
        <taxon>Embryophyta</taxon>
        <taxon>Tracheophyta</taxon>
        <taxon>Spermatophyta</taxon>
        <taxon>Magnoliopsida</taxon>
        <taxon>eudicotyledons</taxon>
        <taxon>Gunneridae</taxon>
        <taxon>Pentapetalae</taxon>
        <taxon>rosids</taxon>
        <taxon>malvids</taxon>
        <taxon>Brassicales</taxon>
        <taxon>Brassicaceae</taxon>
        <taxon>Eutremeae</taxon>
        <taxon>Eutrema</taxon>
    </lineage>
</organism>
<dbReference type="InterPro" id="IPR009463">
    <property type="entry name" value="DUF1087"/>
</dbReference>
<dbReference type="InterPro" id="IPR038718">
    <property type="entry name" value="SNF2-like_sf"/>
</dbReference>
<dbReference type="Gene3D" id="3.40.50.10810">
    <property type="entry name" value="Tandem AAA-ATPase domain"/>
    <property type="match status" value="1"/>
</dbReference>
<dbReference type="KEGG" id="eus:EUTSA_v10027006mg"/>
<feature type="domain" description="Helicase C-terminal" evidence="10">
    <location>
        <begin position="547"/>
        <end position="706"/>
    </location>
</feature>
<dbReference type="SMART" id="SM01146">
    <property type="entry name" value="DUF1086"/>
    <property type="match status" value="1"/>
</dbReference>